<dbReference type="GO" id="GO:0006355">
    <property type="term" value="P:regulation of DNA-templated transcription"/>
    <property type="evidence" value="ECO:0007669"/>
    <property type="project" value="InterPro"/>
</dbReference>
<dbReference type="InterPro" id="IPR041664">
    <property type="entry name" value="AAA_16"/>
</dbReference>
<protein>
    <submittedName>
        <fullName evidence="4">Regulatory protein LuxR</fullName>
    </submittedName>
</protein>
<keyword evidence="5" id="KW-1185">Reference proteome</keyword>
<evidence type="ECO:0000313" key="5">
    <source>
        <dbReference type="Proteomes" id="UP000254978"/>
    </source>
</evidence>
<dbReference type="InterPro" id="IPR016032">
    <property type="entry name" value="Sig_transdc_resp-reg_C-effctor"/>
</dbReference>
<name>A0A378TLH1_9MYCO</name>
<dbReference type="Gene3D" id="1.10.10.10">
    <property type="entry name" value="Winged helix-like DNA-binding domain superfamily/Winged helix DNA-binding domain"/>
    <property type="match status" value="1"/>
</dbReference>
<dbReference type="GO" id="GO:0005524">
    <property type="term" value="F:ATP binding"/>
    <property type="evidence" value="ECO:0007669"/>
    <property type="project" value="UniProtKB-KW"/>
</dbReference>
<dbReference type="SUPFAM" id="SSF46894">
    <property type="entry name" value="C-terminal effector domain of the bipartite response regulators"/>
    <property type="match status" value="1"/>
</dbReference>
<evidence type="ECO:0000259" key="3">
    <source>
        <dbReference type="PROSITE" id="PS50043"/>
    </source>
</evidence>
<keyword evidence="1" id="KW-0547">Nucleotide-binding</keyword>
<dbReference type="GO" id="GO:0004016">
    <property type="term" value="F:adenylate cyclase activity"/>
    <property type="evidence" value="ECO:0007669"/>
    <property type="project" value="TreeGrafter"/>
</dbReference>
<feature type="domain" description="HTH luxR-type" evidence="3">
    <location>
        <begin position="858"/>
        <end position="922"/>
    </location>
</feature>
<dbReference type="GO" id="GO:0003677">
    <property type="term" value="F:DNA binding"/>
    <property type="evidence" value="ECO:0007669"/>
    <property type="project" value="InterPro"/>
</dbReference>
<dbReference type="PANTHER" id="PTHR16305:SF35">
    <property type="entry name" value="TRANSCRIPTIONAL ACTIVATOR DOMAIN"/>
    <property type="match status" value="1"/>
</dbReference>
<dbReference type="SMART" id="SM00421">
    <property type="entry name" value="HTH_LUXR"/>
    <property type="match status" value="1"/>
</dbReference>
<dbReference type="InterPro" id="IPR000792">
    <property type="entry name" value="Tscrpt_reg_LuxR_C"/>
</dbReference>
<proteinExistence type="predicted"/>
<evidence type="ECO:0000256" key="1">
    <source>
        <dbReference type="ARBA" id="ARBA00022741"/>
    </source>
</evidence>
<reference evidence="4 5" key="1">
    <citation type="submission" date="2018-06" db="EMBL/GenBank/DDBJ databases">
        <authorList>
            <consortium name="Pathogen Informatics"/>
            <person name="Doyle S."/>
        </authorList>
    </citation>
    <scope>NUCLEOTIDE SEQUENCE [LARGE SCALE GENOMIC DNA]</scope>
    <source>
        <strain evidence="4 5">NCTC10821</strain>
    </source>
</reference>
<dbReference type="GO" id="GO:0005737">
    <property type="term" value="C:cytoplasm"/>
    <property type="evidence" value="ECO:0007669"/>
    <property type="project" value="TreeGrafter"/>
</dbReference>
<keyword evidence="2" id="KW-0067">ATP-binding</keyword>
<dbReference type="Pfam" id="PF00196">
    <property type="entry name" value="GerE"/>
    <property type="match status" value="1"/>
</dbReference>
<organism evidence="4 5">
    <name type="scientific">Mycolicibacterium tokaiense</name>
    <dbReference type="NCBI Taxonomy" id="39695"/>
    <lineage>
        <taxon>Bacteria</taxon>
        <taxon>Bacillati</taxon>
        <taxon>Actinomycetota</taxon>
        <taxon>Actinomycetes</taxon>
        <taxon>Mycobacteriales</taxon>
        <taxon>Mycobacteriaceae</taxon>
        <taxon>Mycolicibacterium</taxon>
    </lineage>
</organism>
<dbReference type="SUPFAM" id="SSF52540">
    <property type="entry name" value="P-loop containing nucleoside triphosphate hydrolases"/>
    <property type="match status" value="1"/>
</dbReference>
<gene>
    <name evidence="4" type="ORF">NCTC10821_05168</name>
</gene>
<dbReference type="EMBL" id="UGQT01000001">
    <property type="protein sequence ID" value="STZ61611.1"/>
    <property type="molecule type" value="Genomic_DNA"/>
</dbReference>
<dbReference type="PRINTS" id="PR00038">
    <property type="entry name" value="HTHLUXR"/>
</dbReference>
<dbReference type="Proteomes" id="UP000254978">
    <property type="component" value="Unassembled WGS sequence"/>
</dbReference>
<dbReference type="OrthoDB" id="134933at2"/>
<dbReference type="PROSITE" id="PS50043">
    <property type="entry name" value="HTH_LUXR_2"/>
    <property type="match status" value="1"/>
</dbReference>
<dbReference type="CDD" id="cd06170">
    <property type="entry name" value="LuxR_C_like"/>
    <property type="match status" value="1"/>
</dbReference>
<dbReference type="PANTHER" id="PTHR16305">
    <property type="entry name" value="TESTICULAR SOLUBLE ADENYLYL CYCLASE"/>
    <property type="match status" value="1"/>
</dbReference>
<dbReference type="RefSeq" id="WP_115280505.1">
    <property type="nucleotide sequence ID" value="NZ_AP022600.1"/>
</dbReference>
<dbReference type="AlphaFoldDB" id="A0A378TLH1"/>
<sequence length="922" mass="97930">MANQGRALSGRAREIQVLQDLVATVRSGAGQALVIRGEAGVGKTALLEVAQDLADGFGHTAVSGVESDMELAFAGLQHLCAPLLHHLDSLPTPQRDAVNVAFGRGAGPAPDRFLVGLAVLSLLAAASDGQPLLCIVDDAQWLDEVTVQTLGFVARRLMAEPVALLFAVRDSERLKGLPELNVQGLDDSAARALLDTVVAGPIDAHVRDRIVAETRGIPLALWEIPNNISAAELGGGFVDAAERPAAGEIEDGFVRRIAALPDAARQLLTLAAAEPVGDLTLFLRAATHLGVPVEDLTPAAAAGLIELGPRIRFRHPLVRSASYRAASLGSRRAVHRALAQATDPQTDPDRRAWHAANAAVGPDDAIAEQLEGSAARAQARGGVAAAAAFWERATALTATPALRGTRAIAAATAKRDAAEPAAARELLAIAELNPLTDLQQAQIARLRAQIEFTRSRSGAPAAARVGDTAAQLLDAARRLQPLDGNAARETYLEALAAAMFASRFGDVAGVADAARSALDPPPEPLEPLDHLVRGMADRITDGVAAAAPSLRTALELWCRHAEAGDIADLPWMSLAFPIVQESAAGELWDDVLLRRLAAAMVRCARDAGALAILPAALAFQSGTHLLAGELSAAAALLDEADTLSAAAQYQPVRYHRLHLQALQGHPEGTETLIDDARQMAQRNGEGRLFGLGCLTAAILNNGLSRYPQAYDAASQILDHDDLGFYGWCLLELVEAAVRTDQLDSAQHAVNQLHDRAGASGSEWGLGALAGAKALLADDPDADALFNEAIERLQRTTVTTHLARTHLRYGEWLRRMRRRSEARHHLGHAHQMFTRMGTDAFAERARRELVAAGEKVSSAEPSHPDLTAQERQIAALAAGGMTNQEIGAHLFISAHTVEWHLRKVFVKLGVTSRRQLRGMPWPD</sequence>
<dbReference type="Pfam" id="PF13191">
    <property type="entry name" value="AAA_16"/>
    <property type="match status" value="1"/>
</dbReference>
<evidence type="ECO:0000313" key="4">
    <source>
        <dbReference type="EMBL" id="STZ61611.1"/>
    </source>
</evidence>
<dbReference type="InterPro" id="IPR036388">
    <property type="entry name" value="WH-like_DNA-bd_sf"/>
</dbReference>
<evidence type="ECO:0000256" key="2">
    <source>
        <dbReference type="ARBA" id="ARBA00022840"/>
    </source>
</evidence>
<accession>A0A378TLH1</accession>
<dbReference type="InterPro" id="IPR027417">
    <property type="entry name" value="P-loop_NTPase"/>
</dbReference>